<reference evidence="8 9" key="1">
    <citation type="submission" date="2023-07" db="EMBL/GenBank/DDBJ databases">
        <title>Sequencing the genomes of 1000 actinobacteria strains.</title>
        <authorList>
            <person name="Klenk H.-P."/>
        </authorList>
    </citation>
    <scope>NUCLEOTIDE SEQUENCE [LARGE SCALE GENOMIC DNA]</scope>
    <source>
        <strain evidence="8 9">DSM 45805</strain>
    </source>
</reference>
<dbReference type="Gene3D" id="3.50.50.60">
    <property type="entry name" value="FAD/NAD(P)-binding domain"/>
    <property type="match status" value="3"/>
</dbReference>
<keyword evidence="9" id="KW-1185">Reference proteome</keyword>
<dbReference type="InterPro" id="IPR020946">
    <property type="entry name" value="Flavin_mOase-like"/>
</dbReference>
<name>A0ABU0F5I3_9PSEU</name>
<dbReference type="Pfam" id="PF00743">
    <property type="entry name" value="FMO-like"/>
    <property type="match status" value="1"/>
</dbReference>
<evidence type="ECO:0000256" key="6">
    <source>
        <dbReference type="ARBA" id="ARBA00023002"/>
    </source>
</evidence>
<evidence type="ECO:0000256" key="4">
    <source>
        <dbReference type="ARBA" id="ARBA00022827"/>
    </source>
</evidence>
<organism evidence="8 9">
    <name type="scientific">Amycolatopsis thermophila</name>
    <dbReference type="NCBI Taxonomy" id="206084"/>
    <lineage>
        <taxon>Bacteria</taxon>
        <taxon>Bacillati</taxon>
        <taxon>Actinomycetota</taxon>
        <taxon>Actinomycetes</taxon>
        <taxon>Pseudonocardiales</taxon>
        <taxon>Pseudonocardiaceae</taxon>
        <taxon>Amycolatopsis</taxon>
    </lineage>
</organism>
<dbReference type="Proteomes" id="UP001229651">
    <property type="component" value="Unassembled WGS sequence"/>
</dbReference>
<sequence length="534" mass="59678">MDTTTTDYDVCVIGAGFGGMYMLKKLRELGFRTHVFERGDDVGGTWYWNRYPGARCDVESLFYCYSFDEELQQEWTWSERYPAQPEILAYCRHVADRYDLRRDISFATPVESVVYDEVAGLWNLRTGAGQRVRARWVITAVGCLSASQVPRFPGLDDFRGPWFHTGQWPHEPVDFTGKRVAVIGTGSSGIQVIPAIAQTARQLTVFQRTPNFSIPAHNGPLDPETQARVKAEYATLRAEARVSPGGTIAHPTGKKALDLGEEERRAELDRRWANGGSAFLSAFADTMVNEAANRISADYVRDQIRRIVKDPATAELLCPRDHPIGSKRICVDTGYYETYNRDNVRLVDVRANPIERITEHGLRTGGVDHEVDAIVFATGYDAMTGPLTRLNIRGVGGQSLADSWSEGPRTYLGLAVPGFPNLFTITGPGSPSVLSNMVVSIEQHVEWIADHLDHLRRNDLRRSEADPEAARQWTEHVDEVARYTLYPQAASWYMGANVAGKPRVFMPYVGGVGAYRKICDEVTAEGYKGFQLSR</sequence>
<evidence type="ECO:0000256" key="5">
    <source>
        <dbReference type="ARBA" id="ARBA00022857"/>
    </source>
</evidence>
<keyword evidence="7 8" id="KW-0503">Monooxygenase</keyword>
<evidence type="ECO:0000256" key="7">
    <source>
        <dbReference type="ARBA" id="ARBA00023033"/>
    </source>
</evidence>
<evidence type="ECO:0000256" key="1">
    <source>
        <dbReference type="ARBA" id="ARBA00001974"/>
    </source>
</evidence>
<comment type="similarity">
    <text evidence="2">Belongs to the FAD-binding monooxygenase family.</text>
</comment>
<comment type="cofactor">
    <cofactor evidence="1">
        <name>FAD</name>
        <dbReference type="ChEBI" id="CHEBI:57692"/>
    </cofactor>
</comment>
<keyword evidence="4" id="KW-0274">FAD</keyword>
<dbReference type="GO" id="GO:0018667">
    <property type="term" value="F:cyclohexanone monooxygenase activity"/>
    <property type="evidence" value="ECO:0007669"/>
    <property type="project" value="UniProtKB-EC"/>
</dbReference>
<evidence type="ECO:0000256" key="3">
    <source>
        <dbReference type="ARBA" id="ARBA00022630"/>
    </source>
</evidence>
<keyword evidence="3" id="KW-0285">Flavoprotein</keyword>
<dbReference type="EMBL" id="JAUSUT010000001">
    <property type="protein sequence ID" value="MDQ0382848.1"/>
    <property type="molecule type" value="Genomic_DNA"/>
</dbReference>
<evidence type="ECO:0000256" key="2">
    <source>
        <dbReference type="ARBA" id="ARBA00010139"/>
    </source>
</evidence>
<comment type="caution">
    <text evidence="8">The sequence shown here is derived from an EMBL/GenBank/DDBJ whole genome shotgun (WGS) entry which is preliminary data.</text>
</comment>
<gene>
    <name evidence="8" type="ORF">FB470_006842</name>
</gene>
<dbReference type="InterPro" id="IPR036188">
    <property type="entry name" value="FAD/NAD-bd_sf"/>
</dbReference>
<keyword evidence="5" id="KW-0521">NADP</keyword>
<dbReference type="RefSeq" id="WP_306998385.1">
    <property type="nucleotide sequence ID" value="NZ_JAUSUT010000001.1"/>
</dbReference>
<evidence type="ECO:0000313" key="9">
    <source>
        <dbReference type="Proteomes" id="UP001229651"/>
    </source>
</evidence>
<proteinExistence type="inferred from homology"/>
<dbReference type="PANTHER" id="PTHR43098">
    <property type="entry name" value="L-ORNITHINE N(5)-MONOOXYGENASE-RELATED"/>
    <property type="match status" value="1"/>
</dbReference>
<dbReference type="SUPFAM" id="SSF51905">
    <property type="entry name" value="FAD/NAD(P)-binding domain"/>
    <property type="match status" value="2"/>
</dbReference>
<dbReference type="InterPro" id="IPR050775">
    <property type="entry name" value="FAD-binding_Monooxygenases"/>
</dbReference>
<evidence type="ECO:0000313" key="8">
    <source>
        <dbReference type="EMBL" id="MDQ0382848.1"/>
    </source>
</evidence>
<dbReference type="PANTHER" id="PTHR43098:SF3">
    <property type="entry name" value="L-ORNITHINE N(5)-MONOOXYGENASE-RELATED"/>
    <property type="match status" value="1"/>
</dbReference>
<dbReference type="EC" id="1.14.13.22" evidence="8"/>
<accession>A0ABU0F5I3</accession>
<protein>
    <submittedName>
        <fullName evidence="8">Cyclohexanone monooxygenase</fullName>
        <ecNumber evidence="8">1.14.13.22</ecNumber>
    </submittedName>
</protein>
<keyword evidence="6 8" id="KW-0560">Oxidoreductase</keyword>
<dbReference type="PRINTS" id="PR00411">
    <property type="entry name" value="PNDRDTASEI"/>
</dbReference>